<accession>A0A150RJJ1</accession>
<comment type="caution">
    <text evidence="2">The sequence shown here is derived from an EMBL/GenBank/DDBJ whole genome shotgun (WGS) entry which is preliminary data.</text>
</comment>
<name>A0A150RJJ1_SORCE</name>
<evidence type="ECO:0000313" key="3">
    <source>
        <dbReference type="Proteomes" id="UP000075635"/>
    </source>
</evidence>
<evidence type="ECO:0000259" key="1">
    <source>
        <dbReference type="Pfam" id="PF13229"/>
    </source>
</evidence>
<organism evidence="2 3">
    <name type="scientific">Sorangium cellulosum</name>
    <name type="common">Polyangium cellulosum</name>
    <dbReference type="NCBI Taxonomy" id="56"/>
    <lineage>
        <taxon>Bacteria</taxon>
        <taxon>Pseudomonadati</taxon>
        <taxon>Myxococcota</taxon>
        <taxon>Polyangia</taxon>
        <taxon>Polyangiales</taxon>
        <taxon>Polyangiaceae</taxon>
        <taxon>Sorangium</taxon>
    </lineage>
</organism>
<dbReference type="Gene3D" id="2.160.20.10">
    <property type="entry name" value="Single-stranded right-handed beta-helix, Pectin lyase-like"/>
    <property type="match status" value="1"/>
</dbReference>
<dbReference type="InterPro" id="IPR006626">
    <property type="entry name" value="PbH1"/>
</dbReference>
<dbReference type="SMART" id="SM00710">
    <property type="entry name" value="PbH1"/>
    <property type="match status" value="3"/>
</dbReference>
<sequence>MLLAAGCNGEIGGISAGEDAPLPPPVNIPPIHVQCTHVGSGTDYQVGPGKQFESIGDVPLESLVAGDTVRIFWRAEGYHEKLMLGGQGTAEQPIRVCGVPGPGGELPVIDGEGATTRPELDFPFDGHQVRGLVIIGHKHDDPYDLAPSHITVEGLEIKNASPPFRFTDKAGSAASYADNAAGIFVERGDHVTIRACEVHENANGLFIGTGGAEILTEDVLIESNYIHDNGSLSDYNEHNVYNEASNVIYQFNRFGPTRGGNGNNIKERSAGVVIRYNWIEDGAHLIDLVDAQEATDSVALPSFHETFIYGNVLLRTGYGPSMVHYGGDSGQTENYRKGTLHFFANTVFVQNETYRDYERSAVFEASTNDERIDARNNVFASSQEPTEIRAVTFMGDRDDVAAGTLLLAGNWVMKGWTAFDPVPGPKVIGEVDGLDSQIIGLDPPFTSVDGHDFLPATGGPLVGGGAALDGLPAVEHQYSPHQKAMARSDGAKLTIGAFAP</sequence>
<dbReference type="EMBL" id="JEMB01002534">
    <property type="protein sequence ID" value="KYF80455.1"/>
    <property type="molecule type" value="Genomic_DNA"/>
</dbReference>
<evidence type="ECO:0000313" key="2">
    <source>
        <dbReference type="EMBL" id="KYF80455.1"/>
    </source>
</evidence>
<dbReference type="InterPro" id="IPR039448">
    <property type="entry name" value="Beta_helix"/>
</dbReference>
<dbReference type="AlphaFoldDB" id="A0A150RJJ1"/>
<dbReference type="Proteomes" id="UP000075635">
    <property type="component" value="Unassembled WGS sequence"/>
</dbReference>
<dbReference type="SUPFAM" id="SSF51126">
    <property type="entry name" value="Pectin lyase-like"/>
    <property type="match status" value="1"/>
</dbReference>
<dbReference type="InterPro" id="IPR012334">
    <property type="entry name" value="Pectin_lyas_fold"/>
</dbReference>
<feature type="domain" description="Right handed beta helix" evidence="1">
    <location>
        <begin position="179"/>
        <end position="292"/>
    </location>
</feature>
<gene>
    <name evidence="2" type="ORF">BE17_39050</name>
</gene>
<dbReference type="Pfam" id="PF13229">
    <property type="entry name" value="Beta_helix"/>
    <property type="match status" value="1"/>
</dbReference>
<protein>
    <recommendedName>
        <fullName evidence="1">Right handed beta helix domain-containing protein</fullName>
    </recommendedName>
</protein>
<reference evidence="2 3" key="1">
    <citation type="submission" date="2014-02" db="EMBL/GenBank/DDBJ databases">
        <title>The small core and large imbalanced accessory genome model reveals a collaborative survival strategy of Sorangium cellulosum strains in nature.</title>
        <authorList>
            <person name="Han K."/>
            <person name="Peng R."/>
            <person name="Blom J."/>
            <person name="Li Y.-Z."/>
        </authorList>
    </citation>
    <scope>NUCLEOTIDE SEQUENCE [LARGE SCALE GENOMIC DNA]</scope>
    <source>
        <strain evidence="2 3">So0011-07</strain>
    </source>
</reference>
<dbReference type="InterPro" id="IPR011050">
    <property type="entry name" value="Pectin_lyase_fold/virulence"/>
</dbReference>
<proteinExistence type="predicted"/>